<dbReference type="PANTHER" id="PTHR12174:SF23">
    <property type="entry name" value="MINOR HISTOCOMPATIBILITY ANTIGEN H13"/>
    <property type="match status" value="1"/>
</dbReference>
<evidence type="ECO:0000256" key="3">
    <source>
        <dbReference type="ARBA" id="ARBA00022692"/>
    </source>
</evidence>
<evidence type="ECO:0000256" key="7">
    <source>
        <dbReference type="ARBA" id="ARBA00023136"/>
    </source>
</evidence>
<dbReference type="GO" id="GO:0098554">
    <property type="term" value="C:cytoplasmic side of endoplasmic reticulum membrane"/>
    <property type="evidence" value="ECO:0007669"/>
    <property type="project" value="TreeGrafter"/>
</dbReference>
<dbReference type="InterPro" id="IPR007369">
    <property type="entry name" value="Peptidase_A22B_SPP"/>
</dbReference>
<keyword evidence="6 9" id="KW-1133">Transmembrane helix</keyword>
<dbReference type="Pfam" id="PF04258">
    <property type="entry name" value="Peptidase_A22B"/>
    <property type="match status" value="1"/>
</dbReference>
<accession>A0A642UJ63</accession>
<keyword evidence="7 9" id="KW-0472">Membrane</keyword>
<comment type="similarity">
    <text evidence="2">Belongs to the peptidase A22B family.</text>
</comment>
<dbReference type="EMBL" id="SWFS01000508">
    <property type="protein sequence ID" value="KAA8900073.1"/>
    <property type="molecule type" value="Genomic_DNA"/>
</dbReference>
<evidence type="ECO:0000313" key="11">
    <source>
        <dbReference type="Proteomes" id="UP000761534"/>
    </source>
</evidence>
<gene>
    <name evidence="10" type="ORF">TRICI_006246</name>
</gene>
<feature type="transmembrane region" description="Helical" evidence="9">
    <location>
        <begin position="397"/>
        <end position="415"/>
    </location>
</feature>
<dbReference type="InterPro" id="IPR006639">
    <property type="entry name" value="Preselin/SPP"/>
</dbReference>
<evidence type="ECO:0000256" key="9">
    <source>
        <dbReference type="SAM" id="Phobius"/>
    </source>
</evidence>
<evidence type="ECO:0000256" key="5">
    <source>
        <dbReference type="ARBA" id="ARBA00022824"/>
    </source>
</evidence>
<keyword evidence="5" id="KW-0256">Endoplasmic reticulum</keyword>
<evidence type="ECO:0000256" key="1">
    <source>
        <dbReference type="ARBA" id="ARBA00004477"/>
    </source>
</evidence>
<evidence type="ECO:0000256" key="4">
    <source>
        <dbReference type="ARBA" id="ARBA00022801"/>
    </source>
</evidence>
<reference evidence="10" key="1">
    <citation type="journal article" date="2019" name="G3 (Bethesda)">
        <title>Genome Assemblies of Two Rare Opportunistic Yeast Pathogens: Diutina rugosa (syn. Candida rugosa) and Trichomonascus ciferrii (syn. Candida ciferrii).</title>
        <authorList>
            <person name="Mixao V."/>
            <person name="Saus E."/>
            <person name="Hansen A.P."/>
            <person name="Lass-Florl C."/>
            <person name="Gabaldon T."/>
        </authorList>
    </citation>
    <scope>NUCLEOTIDE SEQUENCE</scope>
    <source>
        <strain evidence="10">CBS 4856</strain>
    </source>
</reference>
<evidence type="ECO:0000256" key="8">
    <source>
        <dbReference type="SAM" id="MobiDB-lite"/>
    </source>
</evidence>
<keyword evidence="4" id="KW-0378">Hydrolase</keyword>
<name>A0A642UJ63_9ASCO</name>
<organism evidence="10 11">
    <name type="scientific">Trichomonascus ciferrii</name>
    <dbReference type="NCBI Taxonomy" id="44093"/>
    <lineage>
        <taxon>Eukaryota</taxon>
        <taxon>Fungi</taxon>
        <taxon>Dikarya</taxon>
        <taxon>Ascomycota</taxon>
        <taxon>Saccharomycotina</taxon>
        <taxon>Dipodascomycetes</taxon>
        <taxon>Dipodascales</taxon>
        <taxon>Trichomonascaceae</taxon>
        <taxon>Trichomonascus</taxon>
        <taxon>Trichomonascus ciferrii complex</taxon>
    </lineage>
</organism>
<dbReference type="VEuPathDB" id="FungiDB:TRICI_006246"/>
<feature type="transmembrane region" description="Helical" evidence="9">
    <location>
        <begin position="60"/>
        <end position="78"/>
    </location>
</feature>
<feature type="compositionally biased region" description="Basic residues" evidence="8">
    <location>
        <begin position="462"/>
        <end position="474"/>
    </location>
</feature>
<dbReference type="PANTHER" id="PTHR12174">
    <property type="entry name" value="SIGNAL PEPTIDE PEPTIDASE"/>
    <property type="match status" value="1"/>
</dbReference>
<feature type="transmembrane region" description="Helical" evidence="9">
    <location>
        <begin position="120"/>
        <end position="140"/>
    </location>
</feature>
<feature type="transmembrane region" description="Helical" evidence="9">
    <location>
        <begin position="224"/>
        <end position="246"/>
    </location>
</feature>
<evidence type="ECO:0000313" key="10">
    <source>
        <dbReference type="EMBL" id="KAA8900073.1"/>
    </source>
</evidence>
<keyword evidence="3 9" id="KW-0812">Transmembrane</keyword>
<dbReference type="GO" id="GO:0098553">
    <property type="term" value="C:lumenal side of endoplasmic reticulum membrane"/>
    <property type="evidence" value="ECO:0007669"/>
    <property type="project" value="TreeGrafter"/>
</dbReference>
<comment type="subcellular location">
    <subcellularLocation>
        <location evidence="1">Endoplasmic reticulum membrane</location>
        <topology evidence="1">Multi-pass membrane protein</topology>
    </subcellularLocation>
</comment>
<dbReference type="GO" id="GO:0033619">
    <property type="term" value="P:membrane protein proteolysis"/>
    <property type="evidence" value="ECO:0007669"/>
    <property type="project" value="TreeGrafter"/>
</dbReference>
<feature type="region of interest" description="Disordered" evidence="8">
    <location>
        <begin position="429"/>
        <end position="474"/>
    </location>
</feature>
<dbReference type="GO" id="GO:0006465">
    <property type="term" value="P:signal peptide processing"/>
    <property type="evidence" value="ECO:0007669"/>
    <property type="project" value="TreeGrafter"/>
</dbReference>
<sequence length="474" mass="53838">MNSTALAEVAIGQAVERLRKHGFEVYGRINASVAEWNVTEHLRALDDLDFVWRRVPFPPILVTYGIVLALAMLIVYFSSVSTLQRPVNAAEPNRKDKKLFHPSDLKACPSEERMSNGEAYMMPFVGAFALLSLYFAFKYFSEERIQQVLRVYFFLASFVAIVSVFSLFLMGTARIVFNTTVPHWRWTSARDPDYHEFGISVAEEDEDRDRLFTPVYKRDQSMNIYYSLGELLGVPISAVICYLNYIRPHWILGNLVGGSLAISGIRTIRLGSFSTGFIMLAGLFLYDIYFVFGTNVMVTVATKVKAPVKLEVPRPMTTPTDRAMAMLGLGDIVVPAMFLSLCLRFDLWNFHRQNTGLPFHLARKFPRPYFIWGLVSYAAGLVVTIYVMHIFQTGQPALLYLCPAIAFTTLIVALVRGELGLLWQYKDAEEEEHKDDKNSIGSKFKLKQEKQVSSPSQQETSKKKKKKGTRKHVN</sequence>
<dbReference type="OrthoDB" id="29661at2759"/>
<evidence type="ECO:0000256" key="2">
    <source>
        <dbReference type="ARBA" id="ARBA00006859"/>
    </source>
</evidence>
<proteinExistence type="inferred from homology"/>
<evidence type="ECO:0000256" key="6">
    <source>
        <dbReference type="ARBA" id="ARBA00022989"/>
    </source>
</evidence>
<comment type="caution">
    <text evidence="10">The sequence shown here is derived from an EMBL/GenBank/DDBJ whole genome shotgun (WGS) entry which is preliminary data.</text>
</comment>
<feature type="transmembrane region" description="Helical" evidence="9">
    <location>
        <begin position="152"/>
        <end position="177"/>
    </location>
</feature>
<feature type="transmembrane region" description="Helical" evidence="9">
    <location>
        <begin position="369"/>
        <end position="391"/>
    </location>
</feature>
<dbReference type="GO" id="GO:0042500">
    <property type="term" value="F:aspartic endopeptidase activity, intramembrane cleaving"/>
    <property type="evidence" value="ECO:0007669"/>
    <property type="project" value="InterPro"/>
</dbReference>
<evidence type="ECO:0008006" key="12">
    <source>
        <dbReference type="Google" id="ProtNLM"/>
    </source>
</evidence>
<feature type="transmembrane region" description="Helical" evidence="9">
    <location>
        <begin position="323"/>
        <end position="348"/>
    </location>
</feature>
<feature type="transmembrane region" description="Helical" evidence="9">
    <location>
        <begin position="267"/>
        <end position="292"/>
    </location>
</feature>
<protein>
    <recommendedName>
        <fullName evidence="12">Signal peptide peptidase</fullName>
    </recommendedName>
</protein>
<dbReference type="SMART" id="SM00730">
    <property type="entry name" value="PSN"/>
    <property type="match status" value="1"/>
</dbReference>
<dbReference type="Proteomes" id="UP000761534">
    <property type="component" value="Unassembled WGS sequence"/>
</dbReference>
<keyword evidence="11" id="KW-1185">Reference proteome</keyword>
<dbReference type="AlphaFoldDB" id="A0A642UJ63"/>